<dbReference type="EMBL" id="CP003789">
    <property type="protein sequence ID" value="AGA65174.1"/>
    <property type="molecule type" value="Genomic_DNA"/>
</dbReference>
<dbReference type="KEGG" id="lcc:B488_11820"/>
<dbReference type="SUPFAM" id="SSF51445">
    <property type="entry name" value="(Trans)glycosidases"/>
    <property type="match status" value="1"/>
</dbReference>
<dbReference type="InterPro" id="IPR017853">
    <property type="entry name" value="GH"/>
</dbReference>
<proteinExistence type="inferred from homology"/>
<dbReference type="AlphaFoldDB" id="L0EUE6"/>
<dbReference type="HOGENOM" id="CLU_044973_6_0_5"/>
<evidence type="ECO:0000313" key="5">
    <source>
        <dbReference type="Proteomes" id="UP000010799"/>
    </source>
</evidence>
<evidence type="ECO:0000256" key="1">
    <source>
        <dbReference type="ARBA" id="ARBA00010646"/>
    </source>
</evidence>
<dbReference type="GO" id="GO:0009253">
    <property type="term" value="P:peptidoglycan catabolic process"/>
    <property type="evidence" value="ECO:0007669"/>
    <property type="project" value="InterPro"/>
</dbReference>
<name>L0EUE6_LIBCB</name>
<dbReference type="GO" id="GO:0016998">
    <property type="term" value="P:cell wall macromolecule catabolic process"/>
    <property type="evidence" value="ECO:0007669"/>
    <property type="project" value="InterPro"/>
</dbReference>
<dbReference type="SMART" id="SM00641">
    <property type="entry name" value="Glyco_25"/>
    <property type="match status" value="1"/>
</dbReference>
<dbReference type="eggNOG" id="COG3757">
    <property type="taxonomic scope" value="Bacteria"/>
</dbReference>
<dbReference type="Gene3D" id="3.20.20.80">
    <property type="entry name" value="Glycosidases"/>
    <property type="match status" value="1"/>
</dbReference>
<dbReference type="PROSITE" id="PS51257">
    <property type="entry name" value="PROKAR_LIPOPROTEIN"/>
    <property type="match status" value="1"/>
</dbReference>
<accession>L0EUE6</accession>
<comment type="similarity">
    <text evidence="1">Belongs to the glycosyl hydrolase 25 family.</text>
</comment>
<sequence>MNRSLYLMFISFMVGGCVPLNYDHVTTSSIPSRFYDSKPQYFGKKNPDLNPIHGIDVSKWDGNIKWEKTKKSGVSFVFIKATEGKDFLDNSFSKNWQNAHISGIPHAPYHFYHFCSSADEQADWFIRNVPRESVYLPPVIDVEWNPMSKTCPYRPDPQIIRQEMKRFMNRIQGYYKKRPIIYTSVDFYREVLSNHFHDYPFWVRSVAAHPDITYSNRKWLFWQYTSTGVVPGIDTKKTDINVFSGSLNKWYDWLSEMNINYYS</sequence>
<dbReference type="InterPro" id="IPR002053">
    <property type="entry name" value="Glyco_hydro_25"/>
</dbReference>
<reference evidence="4 5" key="1">
    <citation type="journal article" date="2012" name="Stand. Genomic Sci.">
        <title>Complete genome sequence of Liberibacter crescens BT-1.</title>
        <authorList>
            <person name="Leonard M.T."/>
            <person name="Fagen J.R."/>
            <person name="Davis-Richardson A.G."/>
            <person name="Davis M.J."/>
            <person name="Triplett E.W."/>
        </authorList>
    </citation>
    <scope>NUCLEOTIDE SEQUENCE [LARGE SCALE GENOMIC DNA]</scope>
    <source>
        <strain evidence="4 5">BT-1</strain>
    </source>
</reference>
<dbReference type="CDD" id="cd06413">
    <property type="entry name" value="GH25_muramidase_1"/>
    <property type="match status" value="1"/>
</dbReference>
<dbReference type="PATRIC" id="fig|1215343.11.peg.1220"/>
<gene>
    <name evidence="4" type="ordered locus">B488_11820</name>
</gene>
<dbReference type="PANTHER" id="PTHR34135">
    <property type="entry name" value="LYSOZYME"/>
    <property type="match status" value="1"/>
</dbReference>
<dbReference type="Pfam" id="PF01183">
    <property type="entry name" value="Glyco_hydro_25"/>
    <property type="match status" value="1"/>
</dbReference>
<dbReference type="InterPro" id="IPR018077">
    <property type="entry name" value="Glyco_hydro_fam25_subgr"/>
</dbReference>
<dbReference type="GO" id="GO:0003796">
    <property type="term" value="F:lysozyme activity"/>
    <property type="evidence" value="ECO:0007669"/>
    <property type="project" value="InterPro"/>
</dbReference>
<keyword evidence="5" id="KW-1185">Reference proteome</keyword>
<protein>
    <submittedName>
        <fullName evidence="4">Phage lysin, glycosyl hydrolase, family 25</fullName>
    </submittedName>
</protein>
<keyword evidence="3" id="KW-0326">Glycosidase</keyword>
<evidence type="ECO:0000256" key="2">
    <source>
        <dbReference type="ARBA" id="ARBA00022801"/>
    </source>
</evidence>
<dbReference type="GO" id="GO:0016052">
    <property type="term" value="P:carbohydrate catabolic process"/>
    <property type="evidence" value="ECO:0007669"/>
    <property type="project" value="TreeGrafter"/>
</dbReference>
<dbReference type="Proteomes" id="UP000010799">
    <property type="component" value="Chromosome"/>
</dbReference>
<evidence type="ECO:0000313" key="4">
    <source>
        <dbReference type="EMBL" id="AGA65174.1"/>
    </source>
</evidence>
<dbReference type="PROSITE" id="PS51904">
    <property type="entry name" value="GLYCOSYL_HYDROL_F25_2"/>
    <property type="match status" value="1"/>
</dbReference>
<dbReference type="PANTHER" id="PTHR34135:SF2">
    <property type="entry name" value="LYSOZYME"/>
    <property type="match status" value="1"/>
</dbReference>
<dbReference type="RefSeq" id="WP_015273599.1">
    <property type="nucleotide sequence ID" value="NC_019907.1"/>
</dbReference>
<keyword evidence="2 4" id="KW-0378">Hydrolase</keyword>
<dbReference type="STRING" id="1215343.B488_11820"/>
<evidence type="ECO:0000256" key="3">
    <source>
        <dbReference type="ARBA" id="ARBA00023295"/>
    </source>
</evidence>
<organism evidence="4 5">
    <name type="scientific">Liberibacter crescens (strain BT-1)</name>
    <dbReference type="NCBI Taxonomy" id="1215343"/>
    <lineage>
        <taxon>Bacteria</taxon>
        <taxon>Pseudomonadati</taxon>
        <taxon>Pseudomonadota</taxon>
        <taxon>Alphaproteobacteria</taxon>
        <taxon>Hyphomicrobiales</taxon>
        <taxon>Rhizobiaceae</taxon>
        <taxon>Liberibacter</taxon>
    </lineage>
</organism>